<reference evidence="6" key="1">
    <citation type="journal article" date="2015" name="Proc. Natl. Acad. Sci. U.S.A.">
        <title>Networks of energetic and metabolic interactions define dynamics in microbial communities.</title>
        <authorList>
            <person name="Embree M."/>
            <person name="Liu J.K."/>
            <person name="Al-Bassam M.M."/>
            <person name="Zengler K."/>
        </authorList>
    </citation>
    <scope>NUCLEOTIDE SEQUENCE</scope>
</reference>
<feature type="domain" description="4Fe-4S ferredoxin-type" evidence="5">
    <location>
        <begin position="11"/>
        <end position="40"/>
    </location>
</feature>
<dbReference type="PROSITE" id="PS00198">
    <property type="entry name" value="4FE4S_FER_1"/>
    <property type="match status" value="1"/>
</dbReference>
<evidence type="ECO:0000256" key="1">
    <source>
        <dbReference type="ARBA" id="ARBA00022485"/>
    </source>
</evidence>
<keyword evidence="3" id="KW-0408">Iron</keyword>
<dbReference type="PANTHER" id="PTHR43687">
    <property type="entry name" value="ADENYLYLSULFATE REDUCTASE, BETA SUBUNIT"/>
    <property type="match status" value="1"/>
</dbReference>
<dbReference type="InterPro" id="IPR017896">
    <property type="entry name" value="4Fe4S_Fe-S-bd"/>
</dbReference>
<proteinExistence type="predicted"/>
<dbReference type="NCBIfam" id="NF040864">
    <property type="entry name" value="HgcB_ferredoxin"/>
    <property type="match status" value="1"/>
</dbReference>
<keyword evidence="4" id="KW-0411">Iron-sulfur</keyword>
<organism evidence="6">
    <name type="scientific">hydrocarbon metagenome</name>
    <dbReference type="NCBI Taxonomy" id="938273"/>
    <lineage>
        <taxon>unclassified sequences</taxon>
        <taxon>metagenomes</taxon>
        <taxon>ecological metagenomes</taxon>
    </lineage>
</organism>
<dbReference type="InterPro" id="IPR017900">
    <property type="entry name" value="4Fe4S_Fe_S_CS"/>
</dbReference>
<dbReference type="GO" id="GO:0051539">
    <property type="term" value="F:4 iron, 4 sulfur cluster binding"/>
    <property type="evidence" value="ECO:0007669"/>
    <property type="project" value="UniProtKB-KW"/>
</dbReference>
<accession>A0A0W8FV74</accession>
<dbReference type="EMBL" id="LNQE01000841">
    <property type="protein sequence ID" value="KUG24622.1"/>
    <property type="molecule type" value="Genomic_DNA"/>
</dbReference>
<dbReference type="AlphaFoldDB" id="A0A0W8FV74"/>
<keyword evidence="2" id="KW-0479">Metal-binding</keyword>
<sequence length="102" mass="10724">MKNPVYLKDVVTLQLDDNKCTGCGMCLDVCPHEVFKMNSKHVTIQNRDACMECGACSLNCPADAIYVQPGVGCAAAVINSMLGKEGACCCGPDNNNTKGGCC</sequence>
<evidence type="ECO:0000313" key="6">
    <source>
        <dbReference type="EMBL" id="KUG24622.1"/>
    </source>
</evidence>
<name>A0A0W8FV74_9ZZZZ</name>
<dbReference type="PROSITE" id="PS51379">
    <property type="entry name" value="4FE4S_FER_2"/>
    <property type="match status" value="2"/>
</dbReference>
<dbReference type="Pfam" id="PF13187">
    <property type="entry name" value="Fer4_9"/>
    <property type="match status" value="1"/>
</dbReference>
<comment type="caution">
    <text evidence="6">The sequence shown here is derived from an EMBL/GenBank/DDBJ whole genome shotgun (WGS) entry which is preliminary data.</text>
</comment>
<dbReference type="SUPFAM" id="SSF54862">
    <property type="entry name" value="4Fe-4S ferredoxins"/>
    <property type="match status" value="1"/>
</dbReference>
<dbReference type="InterPro" id="IPR050572">
    <property type="entry name" value="Fe-S_Ferredoxin"/>
</dbReference>
<evidence type="ECO:0000259" key="5">
    <source>
        <dbReference type="PROSITE" id="PS51379"/>
    </source>
</evidence>
<dbReference type="GO" id="GO:0046872">
    <property type="term" value="F:metal ion binding"/>
    <property type="evidence" value="ECO:0007669"/>
    <property type="project" value="UniProtKB-KW"/>
</dbReference>
<protein>
    <submittedName>
        <fullName evidence="6">Ferredoxin</fullName>
    </submittedName>
</protein>
<dbReference type="PANTHER" id="PTHR43687:SF4">
    <property type="entry name" value="BLR5484 PROTEIN"/>
    <property type="match status" value="1"/>
</dbReference>
<evidence type="ECO:0000256" key="4">
    <source>
        <dbReference type="ARBA" id="ARBA00023014"/>
    </source>
</evidence>
<evidence type="ECO:0000256" key="3">
    <source>
        <dbReference type="ARBA" id="ARBA00023004"/>
    </source>
</evidence>
<gene>
    <name evidence="6" type="ORF">ASZ90_005576</name>
</gene>
<keyword evidence="1" id="KW-0004">4Fe-4S</keyword>
<feature type="domain" description="4Fe-4S ferredoxin-type" evidence="5">
    <location>
        <begin position="41"/>
        <end position="70"/>
    </location>
</feature>
<evidence type="ECO:0000256" key="2">
    <source>
        <dbReference type="ARBA" id="ARBA00022723"/>
    </source>
</evidence>
<dbReference type="Gene3D" id="3.30.70.20">
    <property type="match status" value="2"/>
</dbReference>